<sequence>MNNSDLADTIASAHGLSKTDARKIVDGVLAAIGDAAAKGEEVSLNGFGKFKVKHSPSREGRNPATGETITIAASKKIGFAPAKALKDKVNA</sequence>
<comment type="similarity">
    <text evidence="1 4">Belongs to the bacterial histone-like protein family.</text>
</comment>
<protein>
    <submittedName>
        <fullName evidence="5">Integration host factor</fullName>
    </submittedName>
</protein>
<dbReference type="Pfam" id="PF00216">
    <property type="entry name" value="Bac_DNA_binding"/>
    <property type="match status" value="1"/>
</dbReference>
<evidence type="ECO:0000256" key="1">
    <source>
        <dbReference type="ARBA" id="ARBA00010529"/>
    </source>
</evidence>
<dbReference type="AlphaFoldDB" id="A0A177JTT7"/>
<dbReference type="PRINTS" id="PR01727">
    <property type="entry name" value="DNABINDINGHU"/>
</dbReference>
<dbReference type="Gene3D" id="4.10.520.10">
    <property type="entry name" value="IHF-like DNA-binding proteins"/>
    <property type="match status" value="1"/>
</dbReference>
<dbReference type="GO" id="GO:0030527">
    <property type="term" value="F:structural constituent of chromatin"/>
    <property type="evidence" value="ECO:0007669"/>
    <property type="project" value="InterPro"/>
</dbReference>
<dbReference type="RefSeq" id="WP_063976360.1">
    <property type="nucleotide sequence ID" value="NZ_LSTR01000028.1"/>
</dbReference>
<proteinExistence type="inferred from homology"/>
<evidence type="ECO:0000256" key="4">
    <source>
        <dbReference type="RuleBase" id="RU003939"/>
    </source>
</evidence>
<dbReference type="EMBL" id="LSTR01000028">
    <property type="protein sequence ID" value="OAH44659.1"/>
    <property type="molecule type" value="Genomic_DNA"/>
</dbReference>
<reference evidence="5 6" key="1">
    <citation type="submission" date="2016-02" db="EMBL/GenBank/DDBJ databases">
        <authorList>
            <person name="Wen L."/>
            <person name="He K."/>
            <person name="Yang H."/>
        </authorList>
    </citation>
    <scope>NUCLEOTIDE SEQUENCE [LARGE SCALE GENOMIC DNA]</scope>
    <source>
        <strain evidence="5 6">CD09_2</strain>
    </source>
</reference>
<dbReference type="InterPro" id="IPR000119">
    <property type="entry name" value="Hist_DNA-bd"/>
</dbReference>
<dbReference type="PANTHER" id="PTHR33175">
    <property type="entry name" value="DNA-BINDING PROTEIN HU"/>
    <property type="match status" value="1"/>
</dbReference>
<evidence type="ECO:0000256" key="3">
    <source>
        <dbReference type="ARBA" id="ARBA00023125"/>
    </source>
</evidence>
<keyword evidence="3" id="KW-0238">DNA-binding</keyword>
<dbReference type="SUPFAM" id="SSF47729">
    <property type="entry name" value="IHF-like DNA-binding proteins"/>
    <property type="match status" value="1"/>
</dbReference>
<gene>
    <name evidence="5" type="ORF">AX777_20525</name>
</gene>
<comment type="caution">
    <text evidence="5">The sequence shown here is derived from an EMBL/GenBank/DDBJ whole genome shotgun (WGS) entry which is preliminary data.</text>
</comment>
<keyword evidence="2" id="KW-0226">DNA condensation</keyword>
<dbReference type="PANTHER" id="PTHR33175:SF3">
    <property type="entry name" value="DNA-BINDING PROTEIN HU-BETA"/>
    <property type="match status" value="1"/>
</dbReference>
<dbReference type="GO" id="GO:0005829">
    <property type="term" value="C:cytosol"/>
    <property type="evidence" value="ECO:0007669"/>
    <property type="project" value="TreeGrafter"/>
</dbReference>
<dbReference type="CDD" id="cd00591">
    <property type="entry name" value="HU_IHF"/>
    <property type="match status" value="1"/>
</dbReference>
<dbReference type="GO" id="GO:0030261">
    <property type="term" value="P:chromosome condensation"/>
    <property type="evidence" value="ECO:0007669"/>
    <property type="project" value="UniProtKB-KW"/>
</dbReference>
<name>A0A177JTT7_SPHYA</name>
<dbReference type="OrthoDB" id="9799835at2"/>
<dbReference type="SMART" id="SM00411">
    <property type="entry name" value="BHL"/>
    <property type="match status" value="1"/>
</dbReference>
<dbReference type="InterPro" id="IPR010992">
    <property type="entry name" value="IHF-like_DNA-bd_dom_sf"/>
</dbReference>
<evidence type="ECO:0000313" key="5">
    <source>
        <dbReference type="EMBL" id="OAH44659.1"/>
    </source>
</evidence>
<organism evidence="5 6">
    <name type="scientific">Sphingobium yanoikuyae</name>
    <name type="common">Sphingomonas yanoikuyae</name>
    <dbReference type="NCBI Taxonomy" id="13690"/>
    <lineage>
        <taxon>Bacteria</taxon>
        <taxon>Pseudomonadati</taxon>
        <taxon>Pseudomonadota</taxon>
        <taxon>Alphaproteobacteria</taxon>
        <taxon>Sphingomonadales</taxon>
        <taxon>Sphingomonadaceae</taxon>
        <taxon>Sphingobium</taxon>
    </lineage>
</organism>
<accession>A0A177JTT7</accession>
<dbReference type="Proteomes" id="UP000077262">
    <property type="component" value="Unassembled WGS sequence"/>
</dbReference>
<evidence type="ECO:0000256" key="2">
    <source>
        <dbReference type="ARBA" id="ARBA00023067"/>
    </source>
</evidence>
<dbReference type="GO" id="GO:0003677">
    <property type="term" value="F:DNA binding"/>
    <property type="evidence" value="ECO:0007669"/>
    <property type="project" value="UniProtKB-KW"/>
</dbReference>
<evidence type="ECO:0000313" key="6">
    <source>
        <dbReference type="Proteomes" id="UP000077262"/>
    </source>
</evidence>